<dbReference type="eggNOG" id="COG1354">
    <property type="taxonomic scope" value="Bacteria"/>
</dbReference>
<proteinExistence type="predicted"/>
<protein>
    <recommendedName>
        <fullName evidence="1">Segregation and condensation protein A</fullName>
    </recommendedName>
</protein>
<dbReference type="PIR" id="G70338">
    <property type="entry name" value="G70338"/>
</dbReference>
<dbReference type="EMBL" id="AE000657">
    <property type="protein sequence ID" value="AAC06703.1"/>
    <property type="molecule type" value="Genomic_DNA"/>
</dbReference>
<reference evidence="3 4" key="1">
    <citation type="journal article" date="1998" name="Nature">
        <title>The complete genome of the hyperthermophilic bacterium Aquifex aeolicus.</title>
        <authorList>
            <person name="Deckert G."/>
            <person name="Warren P.V."/>
            <person name="Gaasterland T."/>
            <person name="Young W.G."/>
            <person name="Lenox A.L."/>
            <person name="Graham D.E."/>
            <person name="Overbeek R."/>
            <person name="Snead M.A."/>
            <person name="Keller M."/>
            <person name="Aujay M."/>
            <person name="Huber R."/>
            <person name="Feldman R.A."/>
            <person name="Short J.M."/>
            <person name="Olson G.J."/>
            <person name="Swanson R.V."/>
        </authorList>
    </citation>
    <scope>NUCLEOTIDE SEQUENCE [LARGE SCALE GENOMIC DNA]</scope>
    <source>
        <strain evidence="3 4">VF5</strain>
    </source>
</reference>
<keyword evidence="4" id="KW-1185">Reference proteome</keyword>
<dbReference type="Pfam" id="PF02616">
    <property type="entry name" value="SMC_ScpA"/>
    <property type="match status" value="1"/>
</dbReference>
<dbReference type="Gene3D" id="1.10.10.580">
    <property type="entry name" value="Structural maintenance of chromosome 1. Chain E"/>
    <property type="match status" value="1"/>
</dbReference>
<dbReference type="HOGENOM" id="CLU_070251_1_1_0"/>
<keyword evidence="2" id="KW-0175">Coiled coil</keyword>
<dbReference type="EnsemblBacteria" id="AAC06703">
    <property type="protein sequence ID" value="AAC06703"/>
    <property type="gene ID" value="aq_423"/>
</dbReference>
<dbReference type="InterPro" id="IPR023093">
    <property type="entry name" value="ScpA-like_C"/>
</dbReference>
<dbReference type="OrthoDB" id="13189at2"/>
<feature type="coiled-coil region" evidence="2">
    <location>
        <begin position="90"/>
        <end position="132"/>
    </location>
</feature>
<dbReference type="SMR" id="O66739"/>
<dbReference type="PANTHER" id="PTHR33969:SF2">
    <property type="entry name" value="SEGREGATION AND CONDENSATION PROTEIN A"/>
    <property type="match status" value="1"/>
</dbReference>
<accession>O66739</accession>
<evidence type="ECO:0000256" key="1">
    <source>
        <dbReference type="ARBA" id="ARBA00044777"/>
    </source>
</evidence>
<dbReference type="InParanoid" id="O66739"/>
<dbReference type="AlphaFoldDB" id="O66739"/>
<sequence length="205" mass="24784">MKYFHFTEEHPFSLVLPLIEEGKLDPWEVDIVELANLYMEELKKLEVLDLRVPARAILAASFLLRKKIETIFPKPPRKYTKRKYTLQEIVDMFEEEYREVEEDIKENVEKIRKIVKRKRASAKRKRREKRKEVPLHVAKFEEVLEELWNSFKELEVGTRLSFFNFLSKKDLVPQFMALLYLDYESKVRLFQEKPFEDITVEILKT</sequence>
<dbReference type="Gene3D" id="6.10.250.2410">
    <property type="match status" value="1"/>
</dbReference>
<evidence type="ECO:0000256" key="2">
    <source>
        <dbReference type="SAM" id="Coils"/>
    </source>
</evidence>
<dbReference type="Proteomes" id="UP000000798">
    <property type="component" value="Chromosome"/>
</dbReference>
<dbReference type="KEGG" id="aae:aq_423"/>
<organism evidence="3 4">
    <name type="scientific">Aquifex aeolicus (strain VF5)</name>
    <dbReference type="NCBI Taxonomy" id="224324"/>
    <lineage>
        <taxon>Bacteria</taxon>
        <taxon>Pseudomonadati</taxon>
        <taxon>Aquificota</taxon>
        <taxon>Aquificia</taxon>
        <taxon>Aquificales</taxon>
        <taxon>Aquificaceae</taxon>
        <taxon>Aquifex</taxon>
    </lineage>
</organism>
<dbReference type="STRING" id="224324.aq_423"/>
<evidence type="ECO:0000313" key="4">
    <source>
        <dbReference type="Proteomes" id="UP000000798"/>
    </source>
</evidence>
<dbReference type="RefSeq" id="WP_010880237.1">
    <property type="nucleotide sequence ID" value="NC_000918.1"/>
</dbReference>
<evidence type="ECO:0000313" key="3">
    <source>
        <dbReference type="EMBL" id="AAC06703.1"/>
    </source>
</evidence>
<gene>
    <name evidence="3" type="ordered locus">aq_423</name>
</gene>
<name>O66739_AQUAE</name>
<dbReference type="PANTHER" id="PTHR33969">
    <property type="entry name" value="SEGREGATION AND CONDENSATION PROTEIN A"/>
    <property type="match status" value="1"/>
</dbReference>
<dbReference type="InterPro" id="IPR003768">
    <property type="entry name" value="ScpA"/>
</dbReference>